<dbReference type="InterPro" id="IPR000182">
    <property type="entry name" value="GNAT_dom"/>
</dbReference>
<feature type="domain" description="N-acetyltransferase" evidence="4">
    <location>
        <begin position="42"/>
        <end position="184"/>
    </location>
</feature>
<name>A0ABT4VL19_9HYPH</name>
<dbReference type="EMBL" id="JAPJZH010000003">
    <property type="protein sequence ID" value="MDA4844807.1"/>
    <property type="molecule type" value="Genomic_DNA"/>
</dbReference>
<dbReference type="RefSeq" id="WP_271088739.1">
    <property type="nucleotide sequence ID" value="NZ_JAPJZH010000003.1"/>
</dbReference>
<evidence type="ECO:0000256" key="3">
    <source>
        <dbReference type="ARBA" id="ARBA00038502"/>
    </source>
</evidence>
<dbReference type="PANTHER" id="PTHR43792:SF8">
    <property type="entry name" value="[RIBOSOMAL PROTEIN US5]-ALANINE N-ACETYLTRANSFERASE"/>
    <property type="match status" value="1"/>
</dbReference>
<dbReference type="PROSITE" id="PS51186">
    <property type="entry name" value="GNAT"/>
    <property type="match status" value="1"/>
</dbReference>
<comment type="caution">
    <text evidence="5">The sequence shown here is derived from an EMBL/GenBank/DDBJ whole genome shotgun (WGS) entry which is preliminary data.</text>
</comment>
<dbReference type="Gene3D" id="3.40.630.30">
    <property type="match status" value="1"/>
</dbReference>
<keyword evidence="2" id="KW-0012">Acyltransferase</keyword>
<accession>A0ABT4VL19</accession>
<proteinExistence type="inferred from homology"/>
<evidence type="ECO:0000313" key="6">
    <source>
        <dbReference type="Proteomes" id="UP001148313"/>
    </source>
</evidence>
<dbReference type="Proteomes" id="UP001148313">
    <property type="component" value="Unassembled WGS sequence"/>
</dbReference>
<dbReference type="SUPFAM" id="SSF55729">
    <property type="entry name" value="Acyl-CoA N-acyltransferases (Nat)"/>
    <property type="match status" value="1"/>
</dbReference>
<protein>
    <submittedName>
        <fullName evidence="5">GNAT family protein</fullName>
    </submittedName>
</protein>
<gene>
    <name evidence="5" type="ORF">OOZ53_05570</name>
</gene>
<comment type="similarity">
    <text evidence="3">Belongs to the acetyltransferase family. RimJ subfamily.</text>
</comment>
<dbReference type="PANTHER" id="PTHR43792">
    <property type="entry name" value="GNAT FAMILY, PUTATIVE (AFU_ORTHOLOGUE AFUA_3G00765)-RELATED-RELATED"/>
    <property type="match status" value="1"/>
</dbReference>
<sequence>MAVSPLRFLPRRGAALRIDGDGVYLRFPSRRDYAMWSHVRGSSRRFLEPWEPLWSHDDLTRQAFNRRIDRYEQDYREGRAVALFLFLSDSDQLVGGLNIGNIRRAAAQSCMIGYWMSEENAGKGLMLAGLRAAIPYIFERLQLHRIEAACIPENKRSVRLLEKANFQYEGYLRGYLKINGKWRDHHMYALLADDPALDGPATAKTKENTGS</sequence>
<keyword evidence="1" id="KW-0808">Transferase</keyword>
<organism evidence="5 6">
    <name type="scientific">Hoeflea poritis</name>
    <dbReference type="NCBI Taxonomy" id="2993659"/>
    <lineage>
        <taxon>Bacteria</taxon>
        <taxon>Pseudomonadati</taxon>
        <taxon>Pseudomonadota</taxon>
        <taxon>Alphaproteobacteria</taxon>
        <taxon>Hyphomicrobiales</taxon>
        <taxon>Rhizobiaceae</taxon>
        <taxon>Hoeflea</taxon>
    </lineage>
</organism>
<evidence type="ECO:0000313" key="5">
    <source>
        <dbReference type="EMBL" id="MDA4844807.1"/>
    </source>
</evidence>
<dbReference type="Pfam" id="PF13302">
    <property type="entry name" value="Acetyltransf_3"/>
    <property type="match status" value="1"/>
</dbReference>
<evidence type="ECO:0000256" key="1">
    <source>
        <dbReference type="ARBA" id="ARBA00022679"/>
    </source>
</evidence>
<keyword evidence="6" id="KW-1185">Reference proteome</keyword>
<reference evidence="5" key="1">
    <citation type="submission" date="2022-11" db="EMBL/GenBank/DDBJ databases">
        <title>Hoeflea poritis sp. nov., isolated from scleractinian coral Porites lutea.</title>
        <authorList>
            <person name="Zhang G."/>
            <person name="Wei Q."/>
            <person name="Cai L."/>
        </authorList>
    </citation>
    <scope>NUCLEOTIDE SEQUENCE</scope>
    <source>
        <strain evidence="5">E7-10</strain>
    </source>
</reference>
<evidence type="ECO:0000259" key="4">
    <source>
        <dbReference type="PROSITE" id="PS51186"/>
    </source>
</evidence>
<dbReference type="InterPro" id="IPR016181">
    <property type="entry name" value="Acyl_CoA_acyltransferase"/>
</dbReference>
<evidence type="ECO:0000256" key="2">
    <source>
        <dbReference type="ARBA" id="ARBA00023315"/>
    </source>
</evidence>
<dbReference type="InterPro" id="IPR051531">
    <property type="entry name" value="N-acetyltransferase"/>
</dbReference>